<dbReference type="AlphaFoldDB" id="A0A264VXY2"/>
<dbReference type="EMBL" id="JAOWIN010000005">
    <property type="protein sequence ID" value="MDI9092680.1"/>
    <property type="molecule type" value="Genomic_DNA"/>
</dbReference>
<dbReference type="Proteomes" id="UP001159001">
    <property type="component" value="Unassembled WGS sequence"/>
</dbReference>
<evidence type="ECO:0000313" key="2">
    <source>
        <dbReference type="EMBL" id="MDI9092680.1"/>
    </source>
</evidence>
<dbReference type="Proteomes" id="UP000834611">
    <property type="component" value="Unassembled WGS sequence"/>
</dbReference>
<organism evidence="3 5">
    <name type="scientific">Providencia rettgeri</name>
    <dbReference type="NCBI Taxonomy" id="587"/>
    <lineage>
        <taxon>Bacteria</taxon>
        <taxon>Pseudomonadati</taxon>
        <taxon>Pseudomonadota</taxon>
        <taxon>Gammaproteobacteria</taxon>
        <taxon>Enterobacterales</taxon>
        <taxon>Morganellaceae</taxon>
        <taxon>Providencia</taxon>
    </lineage>
</organism>
<dbReference type="EMBL" id="CP076405">
    <property type="protein sequence ID" value="QWQ19529.1"/>
    <property type="molecule type" value="Genomic_DNA"/>
</dbReference>
<dbReference type="EMBL" id="NOWC01000002">
    <property type="protein sequence ID" value="OZS76189.1"/>
    <property type="molecule type" value="Genomic_DNA"/>
</dbReference>
<gene>
    <name evidence="3" type="ORF">CHI95_03175</name>
    <name evidence="1" type="ORF">GHA_00298</name>
    <name evidence="4" type="ORF">KOF27_12945</name>
    <name evidence="2" type="ORF">OGX73_08615</name>
</gene>
<dbReference type="SUPFAM" id="SSF50978">
    <property type="entry name" value="WD40 repeat-like"/>
    <property type="match status" value="1"/>
</dbReference>
<protein>
    <submittedName>
        <fullName evidence="3">Uncharacterized protein</fullName>
    </submittedName>
</protein>
<sequence>MSYVTKEHWAKYIKGYIFTGCAIRDKNIVYFCLRKDVPYEKARNLWNSEIPSQLLCIYLDTPDDPIDYIRFEGFDSPKVGVCFKPKEQGMLASRGDDGFVKSMGSGSKFPLEKVMEGDFANPKNIKCIEGYAYYVGSAREIYKRVDIGKWVRLQKGIPGGETDTDMGFTDLDGFSEQDMYAVGGEGDVWHYDGEQWIPCGFPSNEQLSAVLCAPDGYVYIGGEGGSLWRGRQFQWEKLYHGGSTILLNQLRWFEDKVWACDDYRLQCWDGNEMVRPMDGDESVLLSGHMDVRDGILVVAGDYSVDLYDGTVWHKIVRPYS</sequence>
<evidence type="ECO:0000313" key="1">
    <source>
        <dbReference type="EMBL" id="CAB5662666.1"/>
    </source>
</evidence>
<evidence type="ECO:0000313" key="5">
    <source>
        <dbReference type="Proteomes" id="UP000216001"/>
    </source>
</evidence>
<dbReference type="EMBL" id="CAHPSF010000001">
    <property type="protein sequence ID" value="CAB5662666.1"/>
    <property type="molecule type" value="Genomic_DNA"/>
</dbReference>
<evidence type="ECO:0000313" key="3">
    <source>
        <dbReference type="EMBL" id="OZS76189.1"/>
    </source>
</evidence>
<name>A0A264VXY2_PRORE</name>
<accession>A0A264VXY2</accession>
<reference evidence="2" key="4">
    <citation type="submission" date="2022-10" db="EMBL/GenBank/DDBJ databases">
        <title>Bacterial isolates recovered from the One Health project in Brazil.</title>
        <authorList>
            <person name="Valiatti T.B."/>
            <person name="Santos F."/>
            <person name="Cayo R."/>
            <person name="Gales A.C."/>
        </authorList>
    </citation>
    <scope>NUCLEOTIDE SEQUENCE</scope>
    <source>
        <strain evidence="2">PVR188</strain>
    </source>
</reference>
<dbReference type="GeneID" id="92275560"/>
<dbReference type="RefSeq" id="WP_094960741.1">
    <property type="nucleotide sequence ID" value="NZ_ABDWLN020000018.1"/>
</dbReference>
<evidence type="ECO:0000313" key="4">
    <source>
        <dbReference type="EMBL" id="QWQ19529.1"/>
    </source>
</evidence>
<dbReference type="Proteomes" id="UP000682358">
    <property type="component" value="Chromosome"/>
</dbReference>
<reference evidence="4" key="3">
    <citation type="submission" date="2021-06" db="EMBL/GenBank/DDBJ databases">
        <title>Emergence of genetically related NDM-1-producing Providencia rettgeri strains in Argentina.</title>
        <authorList>
            <person name="Pasteran F."/>
            <person name="Meo A."/>
            <person name="Gomez S."/>
            <person name="Derdoy L."/>
            <person name="Albronoz E."/>
            <person name="Faccone D."/>
            <person name="Guerriero L."/>
            <person name="Archuby D."/>
            <person name="Tarzia A."/>
            <person name="Lopez M."/>
            <person name="Corso A."/>
        </authorList>
    </citation>
    <scope>NUCLEOTIDE SEQUENCE</scope>
    <source>
        <strain evidence="4">PreM15628</strain>
    </source>
</reference>
<reference evidence="3 5" key="1">
    <citation type="submission" date="2017-07" db="EMBL/GenBank/DDBJ databases">
        <title>blaIMP-27 on transferable plasmids in Proteus mirabilis and Providencia rettgeri.</title>
        <authorList>
            <person name="Potter R."/>
        </authorList>
    </citation>
    <scope>NUCLEOTIDE SEQUENCE [LARGE SCALE GENOMIC DNA]</scope>
    <source>
        <strain evidence="3 5">PR1</strain>
    </source>
</reference>
<dbReference type="Proteomes" id="UP000216001">
    <property type="component" value="Unassembled WGS sequence"/>
</dbReference>
<dbReference type="InterPro" id="IPR036322">
    <property type="entry name" value="WD40_repeat_dom_sf"/>
</dbReference>
<proteinExistence type="predicted"/>
<reference evidence="1" key="2">
    <citation type="submission" date="2020-05" db="EMBL/GenBank/DDBJ databases">
        <authorList>
            <person name="Delgado-Blas J."/>
        </authorList>
    </citation>
    <scope>NUCLEOTIDE SEQUENCE</scope>
    <source>
        <strain evidence="1">BB1453</strain>
    </source>
</reference>